<dbReference type="GO" id="GO:0003700">
    <property type="term" value="F:DNA-binding transcription factor activity"/>
    <property type="evidence" value="ECO:0007669"/>
    <property type="project" value="InterPro"/>
</dbReference>
<feature type="region of interest" description="Disordered" evidence="4">
    <location>
        <begin position="1"/>
        <end position="52"/>
    </location>
</feature>
<proteinExistence type="predicted"/>
<comment type="caution">
    <text evidence="5">The sequence shown here is derived from an EMBL/GenBank/DDBJ whole genome shotgun (WGS) entry which is preliminary data.</text>
</comment>
<reference evidence="5 6" key="1">
    <citation type="submission" date="2024-03" db="EMBL/GenBank/DDBJ databases">
        <authorList>
            <person name="Martinez-Hernandez J."/>
        </authorList>
    </citation>
    <scope>NUCLEOTIDE SEQUENCE [LARGE SCALE GENOMIC DNA]</scope>
</reference>
<feature type="compositionally biased region" description="Basic residues" evidence="4">
    <location>
        <begin position="38"/>
        <end position="48"/>
    </location>
</feature>
<dbReference type="PANTHER" id="PTHR33388:SF1">
    <property type="entry name" value="PROTEIN SPEAR2"/>
    <property type="match status" value="1"/>
</dbReference>
<accession>A0AAV1XXV5</accession>
<evidence type="ECO:0000256" key="1">
    <source>
        <dbReference type="ARBA" id="ARBA00022491"/>
    </source>
</evidence>
<keyword evidence="3" id="KW-0804">Transcription</keyword>
<evidence type="ECO:0000256" key="4">
    <source>
        <dbReference type="SAM" id="MobiDB-lite"/>
    </source>
</evidence>
<organism evidence="5 6">
    <name type="scientific">Lupinus luteus</name>
    <name type="common">European yellow lupine</name>
    <dbReference type="NCBI Taxonomy" id="3873"/>
    <lineage>
        <taxon>Eukaryota</taxon>
        <taxon>Viridiplantae</taxon>
        <taxon>Streptophyta</taxon>
        <taxon>Embryophyta</taxon>
        <taxon>Tracheophyta</taxon>
        <taxon>Spermatophyta</taxon>
        <taxon>Magnoliopsida</taxon>
        <taxon>eudicotyledons</taxon>
        <taxon>Gunneridae</taxon>
        <taxon>Pentapetalae</taxon>
        <taxon>rosids</taxon>
        <taxon>fabids</taxon>
        <taxon>Fabales</taxon>
        <taxon>Fabaceae</taxon>
        <taxon>Papilionoideae</taxon>
        <taxon>50 kb inversion clade</taxon>
        <taxon>genistoids sensu lato</taxon>
        <taxon>core genistoids</taxon>
        <taxon>Genisteae</taxon>
        <taxon>Lupinus</taxon>
    </lineage>
</organism>
<evidence type="ECO:0000313" key="6">
    <source>
        <dbReference type="Proteomes" id="UP001497480"/>
    </source>
</evidence>
<dbReference type="InterPro" id="IPR040356">
    <property type="entry name" value="SPEAR"/>
</dbReference>
<evidence type="ECO:0000256" key="3">
    <source>
        <dbReference type="ARBA" id="ARBA00023163"/>
    </source>
</evidence>
<sequence length="424" mass="46452">MEDETIMAQEDQTQNHSNSGSGDGGGGGGGGEGGGGRSSRKTKQKKVPQRGLGVAQLEKIILEEQQKINATSILPSPFSASSTKPSYMPLPIQNLHPSPPDFMTHLSLQHMDAKVSSTVQLGNSGSGGSECGNWPNVSVLSRHGNVPKLSFNEFAFQKEGFGVDPGLPFLPYLPYESNSNNSNWPVPNLMQRTTQYPHSASTMVNVSPGTSSTIPVPHFSIEPPSNQNYSGSVVPIRPPEKVWRLVQMIGMKRPYPFSMDFPPVPTFNYKMPTSSDMRTNATISCGNGSRFNFDAGNSTFREFQSCSASNSEPRSKKCHRESENFNGNFLTLAPPSPSPCPPSKLKSSPTSLAFHNHQYPEFEYRSCQGNVEDEIRLPQAHNRFNQQEQPLYSFLPPAAKEAQIGQTTTRVQNCNEVIDLNLKL</sequence>
<evidence type="ECO:0000313" key="5">
    <source>
        <dbReference type="EMBL" id="CAL0326523.1"/>
    </source>
</evidence>
<keyword evidence="2" id="KW-0805">Transcription regulation</keyword>
<dbReference type="Proteomes" id="UP001497480">
    <property type="component" value="Unassembled WGS sequence"/>
</dbReference>
<gene>
    <name evidence="5" type="ORF">LLUT_LOCUS27583</name>
</gene>
<name>A0AAV1XXV5_LUPLU</name>
<evidence type="ECO:0000256" key="2">
    <source>
        <dbReference type="ARBA" id="ARBA00023015"/>
    </source>
</evidence>
<dbReference type="PANTHER" id="PTHR33388">
    <property type="entry name" value="OS01G0212500 PROTEIN"/>
    <property type="match status" value="1"/>
</dbReference>
<dbReference type="EMBL" id="CAXHTB010000019">
    <property type="protein sequence ID" value="CAL0326523.1"/>
    <property type="molecule type" value="Genomic_DNA"/>
</dbReference>
<feature type="compositionally biased region" description="Gly residues" evidence="4">
    <location>
        <begin position="21"/>
        <end position="37"/>
    </location>
</feature>
<keyword evidence="6" id="KW-1185">Reference proteome</keyword>
<keyword evidence="1" id="KW-0678">Repressor</keyword>
<dbReference type="AlphaFoldDB" id="A0AAV1XXV5"/>
<protein>
    <submittedName>
        <fullName evidence="5">Uncharacterized protein</fullName>
    </submittedName>
</protein>